<name>A0A4Y2UVK9_ARAVE</name>
<dbReference type="PANTHER" id="PTHR47326">
    <property type="entry name" value="TRANSPOSABLE ELEMENT TC3 TRANSPOSASE-LIKE PROTEIN"/>
    <property type="match status" value="1"/>
</dbReference>
<dbReference type="OrthoDB" id="6432572at2759"/>
<protein>
    <submittedName>
        <fullName evidence="1">Uncharacterized protein</fullName>
    </submittedName>
</protein>
<dbReference type="AlphaFoldDB" id="A0A4Y2UVK9"/>
<reference evidence="1 2" key="1">
    <citation type="journal article" date="2019" name="Sci. Rep.">
        <title>Orb-weaving spider Araneus ventricosus genome elucidates the spidroin gene catalogue.</title>
        <authorList>
            <person name="Kono N."/>
            <person name="Nakamura H."/>
            <person name="Ohtoshi R."/>
            <person name="Moran D.A.P."/>
            <person name="Shinohara A."/>
            <person name="Yoshida Y."/>
            <person name="Fujiwara M."/>
            <person name="Mori M."/>
            <person name="Tomita M."/>
            <person name="Arakawa K."/>
        </authorList>
    </citation>
    <scope>NUCLEOTIDE SEQUENCE [LARGE SCALE GENOMIC DNA]</scope>
</reference>
<proteinExistence type="predicted"/>
<dbReference type="GO" id="GO:0003676">
    <property type="term" value="F:nucleic acid binding"/>
    <property type="evidence" value="ECO:0007669"/>
    <property type="project" value="InterPro"/>
</dbReference>
<evidence type="ECO:0000313" key="1">
    <source>
        <dbReference type="EMBL" id="GBO15590.1"/>
    </source>
</evidence>
<dbReference type="InterPro" id="IPR036397">
    <property type="entry name" value="RNaseH_sf"/>
</dbReference>
<dbReference type="Gene3D" id="3.30.420.10">
    <property type="entry name" value="Ribonuclease H-like superfamily/Ribonuclease H"/>
    <property type="match status" value="1"/>
</dbReference>
<organism evidence="1 2">
    <name type="scientific">Araneus ventricosus</name>
    <name type="common">Orbweaver spider</name>
    <name type="synonym">Epeira ventricosa</name>
    <dbReference type="NCBI Taxonomy" id="182803"/>
    <lineage>
        <taxon>Eukaryota</taxon>
        <taxon>Metazoa</taxon>
        <taxon>Ecdysozoa</taxon>
        <taxon>Arthropoda</taxon>
        <taxon>Chelicerata</taxon>
        <taxon>Arachnida</taxon>
        <taxon>Araneae</taxon>
        <taxon>Araneomorphae</taxon>
        <taxon>Entelegynae</taxon>
        <taxon>Araneoidea</taxon>
        <taxon>Araneidae</taxon>
        <taxon>Araneus</taxon>
    </lineage>
</organism>
<evidence type="ECO:0000313" key="2">
    <source>
        <dbReference type="Proteomes" id="UP000499080"/>
    </source>
</evidence>
<dbReference type="Proteomes" id="UP000499080">
    <property type="component" value="Unassembled WGS sequence"/>
</dbReference>
<sequence length="118" mass="13802">MTQALFPRHKDQRMKFYMDMQDKCEHENGFSPRLVFSDKATFHVSGKVNRHNVRMWGTENPPCSVEHERDSAKVNVFCAVSDKKLYGPFFIVEETVNGNRYLDMLQVLFFPAIIGRLE</sequence>
<dbReference type="EMBL" id="BGPR01039604">
    <property type="protein sequence ID" value="GBO15590.1"/>
    <property type="molecule type" value="Genomic_DNA"/>
</dbReference>
<gene>
    <name evidence="1" type="ORF">AVEN_8296_1</name>
</gene>
<dbReference type="PANTHER" id="PTHR47326:SF1">
    <property type="entry name" value="HTH PSQ-TYPE DOMAIN-CONTAINING PROTEIN"/>
    <property type="match status" value="1"/>
</dbReference>
<comment type="caution">
    <text evidence="1">The sequence shown here is derived from an EMBL/GenBank/DDBJ whole genome shotgun (WGS) entry which is preliminary data.</text>
</comment>
<keyword evidence="2" id="KW-1185">Reference proteome</keyword>
<accession>A0A4Y2UVK9</accession>